<gene>
    <name evidence="2" type="ORF">HZH68_006406</name>
</gene>
<accession>A0A834KBF9</accession>
<protein>
    <submittedName>
        <fullName evidence="2">Uncharacterized protein</fullName>
    </submittedName>
</protein>
<name>A0A834KBF9_VESGE</name>
<feature type="compositionally biased region" description="Acidic residues" evidence="1">
    <location>
        <begin position="71"/>
        <end position="124"/>
    </location>
</feature>
<sequence>MSRLHKSVIDRDCFLAPLRNIVSKRDALFRGSDIKDYCVIGPSEKGFPNKKRQSEIANVTVEKWESHQSDYDDDNHNDDDDDDDDNDDDDDDDDDDDVDNDHDHDVDDVDDDNDDDDDDDDNDDNVQSLALTYE</sequence>
<dbReference type="EMBL" id="JACSDZ010000005">
    <property type="protein sequence ID" value="KAF7403612.1"/>
    <property type="molecule type" value="Genomic_DNA"/>
</dbReference>
<comment type="caution">
    <text evidence="2">The sequence shown here is derived from an EMBL/GenBank/DDBJ whole genome shotgun (WGS) entry which is preliminary data.</text>
</comment>
<evidence type="ECO:0000256" key="1">
    <source>
        <dbReference type="SAM" id="MobiDB-lite"/>
    </source>
</evidence>
<keyword evidence="3" id="KW-1185">Reference proteome</keyword>
<organism evidence="2 3">
    <name type="scientific">Vespula germanica</name>
    <name type="common">German yellow jacket</name>
    <name type="synonym">Paravespula germanica</name>
    <dbReference type="NCBI Taxonomy" id="30212"/>
    <lineage>
        <taxon>Eukaryota</taxon>
        <taxon>Metazoa</taxon>
        <taxon>Ecdysozoa</taxon>
        <taxon>Arthropoda</taxon>
        <taxon>Hexapoda</taxon>
        <taxon>Insecta</taxon>
        <taxon>Pterygota</taxon>
        <taxon>Neoptera</taxon>
        <taxon>Endopterygota</taxon>
        <taxon>Hymenoptera</taxon>
        <taxon>Apocrita</taxon>
        <taxon>Aculeata</taxon>
        <taxon>Vespoidea</taxon>
        <taxon>Vespidae</taxon>
        <taxon>Vespinae</taxon>
        <taxon>Vespula</taxon>
    </lineage>
</organism>
<feature type="region of interest" description="Disordered" evidence="1">
    <location>
        <begin position="61"/>
        <end position="134"/>
    </location>
</feature>
<reference evidence="2" key="1">
    <citation type="journal article" date="2020" name="G3 (Bethesda)">
        <title>High-Quality Assemblies for Three Invasive Social Wasps from the &lt;i&gt;Vespula&lt;/i&gt; Genus.</title>
        <authorList>
            <person name="Harrop T.W.R."/>
            <person name="Guhlin J."/>
            <person name="McLaughlin G.M."/>
            <person name="Permina E."/>
            <person name="Stockwell P."/>
            <person name="Gilligan J."/>
            <person name="Le Lec M.F."/>
            <person name="Gruber M.A.M."/>
            <person name="Quinn O."/>
            <person name="Lovegrove M."/>
            <person name="Duncan E.J."/>
            <person name="Remnant E.J."/>
            <person name="Van Eeckhoven J."/>
            <person name="Graham B."/>
            <person name="Knapp R.A."/>
            <person name="Langford K.W."/>
            <person name="Kronenberg Z."/>
            <person name="Press M.O."/>
            <person name="Eacker S.M."/>
            <person name="Wilson-Rankin E.E."/>
            <person name="Purcell J."/>
            <person name="Lester P.J."/>
            <person name="Dearden P.K."/>
        </authorList>
    </citation>
    <scope>NUCLEOTIDE SEQUENCE</scope>
    <source>
        <strain evidence="2">Linc-1</strain>
    </source>
</reference>
<proteinExistence type="predicted"/>
<evidence type="ECO:0000313" key="3">
    <source>
        <dbReference type="Proteomes" id="UP000617340"/>
    </source>
</evidence>
<evidence type="ECO:0000313" key="2">
    <source>
        <dbReference type="EMBL" id="KAF7403612.1"/>
    </source>
</evidence>
<dbReference type="Proteomes" id="UP000617340">
    <property type="component" value="Unassembled WGS sequence"/>
</dbReference>
<dbReference type="AlphaFoldDB" id="A0A834KBF9"/>